<dbReference type="InterPro" id="IPR038507">
    <property type="entry name" value="YcnI-like_sf"/>
</dbReference>
<dbReference type="OrthoDB" id="69896at2"/>
<evidence type="ECO:0000313" key="4">
    <source>
        <dbReference type="EMBL" id="RKD25553.1"/>
    </source>
</evidence>
<sequence>MKKLTQVLLSTVLTVTMFSGLAEAHVTVQPREVTQGSYEVFTVRVPSEKDDTPTMKVEVKFPEGVSVSRFEPKPGWSYEVEENDDGRIEGVRWSATGEGLAPIEFAQFTFQGRVNDDATDLIWKAYQTYGDGDVVDWVGAEGSETPASVTTVKPLPAGQAADDHDHETAGAAVEGVETTNGGGSNASLLLSIAALVLGLIALGMSFRKRA</sequence>
<dbReference type="AlphaFoldDB" id="A0A419SMT2"/>
<keyword evidence="2" id="KW-0732">Signal</keyword>
<dbReference type="Pfam" id="PF07987">
    <property type="entry name" value="DUF1775"/>
    <property type="match status" value="1"/>
</dbReference>
<comment type="caution">
    <text evidence="4">The sequence shown here is derived from an EMBL/GenBank/DDBJ whole genome shotgun (WGS) entry which is preliminary data.</text>
</comment>
<organism evidence="4 5">
    <name type="scientific">Ammoniphilus oxalaticus</name>
    <dbReference type="NCBI Taxonomy" id="66863"/>
    <lineage>
        <taxon>Bacteria</taxon>
        <taxon>Bacillati</taxon>
        <taxon>Bacillota</taxon>
        <taxon>Bacilli</taxon>
        <taxon>Bacillales</taxon>
        <taxon>Paenibacillaceae</taxon>
        <taxon>Aneurinibacillus group</taxon>
        <taxon>Ammoniphilus</taxon>
    </lineage>
</organism>
<dbReference type="EMBL" id="MCHY01000006">
    <property type="protein sequence ID" value="RKD25553.1"/>
    <property type="molecule type" value="Genomic_DNA"/>
</dbReference>
<evidence type="ECO:0000313" key="5">
    <source>
        <dbReference type="Proteomes" id="UP000284219"/>
    </source>
</evidence>
<name>A0A419SMT2_9BACL</name>
<keyword evidence="1" id="KW-0812">Transmembrane</keyword>
<reference evidence="4 5" key="1">
    <citation type="submission" date="2016-08" db="EMBL/GenBank/DDBJ databases">
        <title>Novel Firmicute Genomes.</title>
        <authorList>
            <person name="Poppleton D.I."/>
            <person name="Gribaldo S."/>
        </authorList>
    </citation>
    <scope>NUCLEOTIDE SEQUENCE [LARGE SCALE GENOMIC DNA]</scope>
    <source>
        <strain evidence="4 5">RAOx-1</strain>
    </source>
</reference>
<keyword evidence="1" id="KW-0472">Membrane</keyword>
<keyword evidence="5" id="KW-1185">Reference proteome</keyword>
<dbReference type="CDD" id="cd08545">
    <property type="entry name" value="YcnI_like"/>
    <property type="match status" value="1"/>
</dbReference>
<evidence type="ECO:0000256" key="2">
    <source>
        <dbReference type="SAM" id="SignalP"/>
    </source>
</evidence>
<proteinExistence type="predicted"/>
<evidence type="ECO:0000259" key="3">
    <source>
        <dbReference type="Pfam" id="PF07987"/>
    </source>
</evidence>
<dbReference type="RefSeq" id="WP_120188222.1">
    <property type="nucleotide sequence ID" value="NZ_MCHY01000006.1"/>
</dbReference>
<feature type="domain" description="YncI copper-binding" evidence="3">
    <location>
        <begin position="25"/>
        <end position="141"/>
    </location>
</feature>
<gene>
    <name evidence="4" type="ORF">BEP19_01005</name>
</gene>
<dbReference type="InterPro" id="IPR012533">
    <property type="entry name" value="YcnI-copper_dom"/>
</dbReference>
<protein>
    <submittedName>
        <fullName evidence="4">Nuclear export factor GLE1</fullName>
    </submittedName>
</protein>
<feature type="chain" id="PRO_5019367554" evidence="2">
    <location>
        <begin position="25"/>
        <end position="210"/>
    </location>
</feature>
<accession>A0A419SMT2</accession>
<feature type="transmembrane region" description="Helical" evidence="1">
    <location>
        <begin position="186"/>
        <end position="206"/>
    </location>
</feature>
<dbReference type="Proteomes" id="UP000284219">
    <property type="component" value="Unassembled WGS sequence"/>
</dbReference>
<feature type="signal peptide" evidence="2">
    <location>
        <begin position="1"/>
        <end position="24"/>
    </location>
</feature>
<keyword evidence="1" id="KW-1133">Transmembrane helix</keyword>
<evidence type="ECO:0000256" key="1">
    <source>
        <dbReference type="SAM" id="Phobius"/>
    </source>
</evidence>
<dbReference type="Gene3D" id="2.60.40.2230">
    <property type="entry name" value="Uncharacterised protein YcnI-like PF07987, DUF1775"/>
    <property type="match status" value="1"/>
</dbReference>